<dbReference type="AlphaFoldDB" id="A0AAV9PFT3"/>
<keyword evidence="3" id="KW-1185">Reference proteome</keyword>
<name>A0AAV9PFT3_9PEZI</name>
<comment type="caution">
    <text evidence="2">The sequence shown here is derived from an EMBL/GenBank/DDBJ whole genome shotgun (WGS) entry which is preliminary data.</text>
</comment>
<accession>A0AAV9PFT3</accession>
<evidence type="ECO:0000259" key="1">
    <source>
        <dbReference type="Pfam" id="PF06985"/>
    </source>
</evidence>
<sequence length="920" mass="103920">MYTSVCRSQQDIEHLIHEYSKAWHLGPTVQQVFANGGACKFCRVLCEVLPHDASTGQDRRVGLRLCDKTGFSGEGEPVVRSNAGEFRGIASGIALGLELEGDDVSPLFRDIGTGLRVSVSQDARKEIKATVPWHEPAHLVSAETLTLASRWLGSCRKDHWKCRLTLAGTRVDKRLSVSTLPTRVVQVSKVGNPKLLETNGCQGCFAALSYRWGSLTGLRTTKATVDMFKNGFPKEQIPATIRDAMEVTRLLDISFLWVDCLCIVQDDDDDWEREAALMPSVYQHATLTLAVIGDRDGHSGLFARKLFQPQATIPWLAPDSVGQEQSLGHLTVTSVLPFLDGHNTQRPLGFDTALARELRTSLWSKRAWTFQERMLSRRILYFGEYQLYWECHTLTKSEDGFDEHLGGLKERSTWFSKTTSWYRPLVIPQLRRDNMLEQTGAPQERRPFSTLRCNIVTLGCPAGTWKAPLVREMLGGVKRRDDPFDGIFDQDEMIRDYTSRDLTVLTDKLVAFQGLATAIAWRTKQEHQAGLWTGQLARSLYWYPEDCSTCRAHPGRAPSWSWASKDGQIRTLSRISRSQTSKELEGFVRCHSMNLRNIKFLDFNPLMPARRGVKPTSLRTNALCAKAYGWLPEVGGYSQTKLDLITTLNLSPEYDVAHSVRSASDARLLFVDSPSGEPRRATSGWRCTNCYARVDDATDGGIIAHKEHCSFDRIFSDLPTTGQRQVACLEAPPTARLAGLALFDNPVHPPAHFQTILLWHETDTKTFWQHSKPNNHFLRSSAWRRSGGPLWQGWQVLFDYDSNFSGRPNVLGLGRSKPAYDYDLNMWRDTNEEAMARQEMAINAEDIGPQEARRRLTRSMRRYFLLLVEPVETPSGDPRTDGCPMYRRVGVGISYWLPKRPRFGGVPLHKTGRRETILLV</sequence>
<dbReference type="GeneID" id="89925827"/>
<dbReference type="PANTHER" id="PTHR33112">
    <property type="entry name" value="DOMAIN PROTEIN, PUTATIVE-RELATED"/>
    <property type="match status" value="1"/>
</dbReference>
<dbReference type="RefSeq" id="XP_064660365.1">
    <property type="nucleotide sequence ID" value="XM_064801735.1"/>
</dbReference>
<proteinExistence type="predicted"/>
<dbReference type="Proteomes" id="UP001337655">
    <property type="component" value="Unassembled WGS sequence"/>
</dbReference>
<evidence type="ECO:0000313" key="2">
    <source>
        <dbReference type="EMBL" id="KAK5171337.1"/>
    </source>
</evidence>
<protein>
    <recommendedName>
        <fullName evidence="1">Heterokaryon incompatibility domain-containing protein</fullName>
    </recommendedName>
</protein>
<dbReference type="Pfam" id="PF06985">
    <property type="entry name" value="HET"/>
    <property type="match status" value="1"/>
</dbReference>
<dbReference type="EMBL" id="JAVRRT010000006">
    <property type="protein sequence ID" value="KAK5171337.1"/>
    <property type="molecule type" value="Genomic_DNA"/>
</dbReference>
<feature type="domain" description="Heterokaryon incompatibility" evidence="1">
    <location>
        <begin position="205"/>
        <end position="372"/>
    </location>
</feature>
<dbReference type="InterPro" id="IPR010730">
    <property type="entry name" value="HET"/>
</dbReference>
<reference evidence="2 3" key="1">
    <citation type="submission" date="2023-08" db="EMBL/GenBank/DDBJ databases">
        <title>Black Yeasts Isolated from many extreme environments.</title>
        <authorList>
            <person name="Coleine C."/>
            <person name="Stajich J.E."/>
            <person name="Selbmann L."/>
        </authorList>
    </citation>
    <scope>NUCLEOTIDE SEQUENCE [LARGE SCALE GENOMIC DNA]</scope>
    <source>
        <strain evidence="2 3">CCFEE 5935</strain>
    </source>
</reference>
<dbReference type="PANTHER" id="PTHR33112:SF16">
    <property type="entry name" value="HETEROKARYON INCOMPATIBILITY DOMAIN-CONTAINING PROTEIN"/>
    <property type="match status" value="1"/>
</dbReference>
<gene>
    <name evidence="2" type="ORF">LTR77_004481</name>
</gene>
<evidence type="ECO:0000313" key="3">
    <source>
        <dbReference type="Proteomes" id="UP001337655"/>
    </source>
</evidence>
<organism evidence="2 3">
    <name type="scientific">Saxophila tyrrhenica</name>
    <dbReference type="NCBI Taxonomy" id="1690608"/>
    <lineage>
        <taxon>Eukaryota</taxon>
        <taxon>Fungi</taxon>
        <taxon>Dikarya</taxon>
        <taxon>Ascomycota</taxon>
        <taxon>Pezizomycotina</taxon>
        <taxon>Dothideomycetes</taxon>
        <taxon>Dothideomycetidae</taxon>
        <taxon>Mycosphaerellales</taxon>
        <taxon>Extremaceae</taxon>
        <taxon>Saxophila</taxon>
    </lineage>
</organism>